<dbReference type="STRING" id="34508.A0A4U5PBU8"/>
<comment type="similarity">
    <text evidence="1">Belongs to the taxilin family.</text>
</comment>
<feature type="coiled-coil region" evidence="2">
    <location>
        <begin position="185"/>
        <end position="251"/>
    </location>
</feature>
<dbReference type="Proteomes" id="UP000298663">
    <property type="component" value="Unassembled WGS sequence"/>
</dbReference>
<dbReference type="OrthoDB" id="425555at2759"/>
<dbReference type="AlphaFoldDB" id="A0A4U5PBU8"/>
<comment type="caution">
    <text evidence="4">The sequence shown here is derived from an EMBL/GenBank/DDBJ whole genome shotgun (WGS) entry which is preliminary data.</text>
</comment>
<protein>
    <submittedName>
        <fullName evidence="4">Uncharacterized protein</fullName>
    </submittedName>
</protein>
<dbReference type="PANTHER" id="PTHR16127">
    <property type="entry name" value="TAXILIN"/>
    <property type="match status" value="1"/>
</dbReference>
<reference evidence="4 5" key="1">
    <citation type="journal article" date="2015" name="Genome Biol.">
        <title>Comparative genomics of Steinernema reveals deeply conserved gene regulatory networks.</title>
        <authorList>
            <person name="Dillman A.R."/>
            <person name="Macchietto M."/>
            <person name="Porter C.F."/>
            <person name="Rogers A."/>
            <person name="Williams B."/>
            <person name="Antoshechkin I."/>
            <person name="Lee M.M."/>
            <person name="Goodwin Z."/>
            <person name="Lu X."/>
            <person name="Lewis E.E."/>
            <person name="Goodrich-Blair H."/>
            <person name="Stock S.P."/>
            <person name="Adams B.J."/>
            <person name="Sternberg P.W."/>
            <person name="Mortazavi A."/>
        </authorList>
    </citation>
    <scope>NUCLEOTIDE SEQUENCE [LARGE SCALE GENOMIC DNA]</scope>
    <source>
        <strain evidence="4 5">ALL</strain>
    </source>
</reference>
<gene>
    <name evidence="4" type="ORF">L596_008234</name>
</gene>
<evidence type="ECO:0000256" key="3">
    <source>
        <dbReference type="SAM" id="MobiDB-lite"/>
    </source>
</evidence>
<feature type="coiled-coil region" evidence="2">
    <location>
        <begin position="65"/>
        <end position="133"/>
    </location>
</feature>
<reference evidence="4 5" key="2">
    <citation type="journal article" date="2019" name="G3 (Bethesda)">
        <title>Hybrid Assembly of the Genome of the Entomopathogenic Nematode Steinernema carpocapsae Identifies the X-Chromosome.</title>
        <authorList>
            <person name="Serra L."/>
            <person name="Macchietto M."/>
            <person name="Macias-Munoz A."/>
            <person name="McGill C.J."/>
            <person name="Rodriguez I.M."/>
            <person name="Rodriguez B."/>
            <person name="Murad R."/>
            <person name="Mortazavi A."/>
        </authorList>
    </citation>
    <scope>NUCLEOTIDE SEQUENCE [LARGE SCALE GENOMIC DNA]</scope>
    <source>
        <strain evidence="4 5">ALL</strain>
    </source>
</reference>
<keyword evidence="5" id="KW-1185">Reference proteome</keyword>
<name>A0A4U5PBU8_STECR</name>
<evidence type="ECO:0000256" key="1">
    <source>
        <dbReference type="ARBA" id="ARBA00009550"/>
    </source>
</evidence>
<evidence type="ECO:0000313" key="4">
    <source>
        <dbReference type="EMBL" id="TKR93857.1"/>
    </source>
</evidence>
<proteinExistence type="inferred from homology"/>
<dbReference type="GO" id="GO:0019905">
    <property type="term" value="F:syntaxin binding"/>
    <property type="evidence" value="ECO:0007669"/>
    <property type="project" value="InterPro"/>
</dbReference>
<dbReference type="PANTHER" id="PTHR16127:SF13">
    <property type="entry name" value="GH01188P"/>
    <property type="match status" value="1"/>
</dbReference>
<dbReference type="InterPro" id="IPR026183">
    <property type="entry name" value="Taxilin_fam"/>
</dbReference>
<sequence>MGRKNVNVKNGKSAPQNVAVEAPEAEVVAPAEDAPIGTPLKDELVKSLAFLPEGSESAAFLLEHFEKLELEHAKLRRTNADQEIKCKRIPLYEKKIQYADGVINKLELAKARLELLCRELQKQNREATEAHLEKCKLMEKSREEIISQFQSSLKEIQDSVDSGRQNHTKLFEENQNLITRMAAISENYEAKFELLNEEYSAKEKLNENVINTKEMEKKLLQAKLEAEGIMRQKLEQEKKQLQILLGDLEKRLNTSVDAEKILRTQILEYSGRYGELTKSLTSSNEAFDKFKKQMEKMNGNLIKVERDSRKWKEKFDEASKNVLVLVMEKKELEASIEKKHRQMEQLKQLCRQLRNTDGNSAELPGSDSTPEEAAEEPKSEENVSSTA</sequence>
<dbReference type="Pfam" id="PF09728">
    <property type="entry name" value="Taxilin"/>
    <property type="match status" value="1"/>
</dbReference>
<organism evidence="4 5">
    <name type="scientific">Steinernema carpocapsae</name>
    <name type="common">Entomopathogenic nematode</name>
    <dbReference type="NCBI Taxonomy" id="34508"/>
    <lineage>
        <taxon>Eukaryota</taxon>
        <taxon>Metazoa</taxon>
        <taxon>Ecdysozoa</taxon>
        <taxon>Nematoda</taxon>
        <taxon>Chromadorea</taxon>
        <taxon>Rhabditida</taxon>
        <taxon>Tylenchina</taxon>
        <taxon>Panagrolaimomorpha</taxon>
        <taxon>Strongyloidoidea</taxon>
        <taxon>Steinernematidae</taxon>
        <taxon>Steinernema</taxon>
    </lineage>
</organism>
<dbReference type="EMBL" id="AZBU02000002">
    <property type="protein sequence ID" value="TKR93857.1"/>
    <property type="molecule type" value="Genomic_DNA"/>
</dbReference>
<feature type="region of interest" description="Disordered" evidence="3">
    <location>
        <begin position="353"/>
        <end position="387"/>
    </location>
</feature>
<evidence type="ECO:0000256" key="2">
    <source>
        <dbReference type="SAM" id="Coils"/>
    </source>
</evidence>
<keyword evidence="2" id="KW-0175">Coiled coil</keyword>
<accession>A0A4U5PBU8</accession>
<evidence type="ECO:0000313" key="5">
    <source>
        <dbReference type="Proteomes" id="UP000298663"/>
    </source>
</evidence>